<name>A0ABZ0UQ79_9RICK</name>
<organism evidence="1 2">
    <name type="scientific">Candidatus Trichorickettsia mobilis</name>
    <dbReference type="NCBI Taxonomy" id="1346319"/>
    <lineage>
        <taxon>Bacteria</taxon>
        <taxon>Pseudomonadati</taxon>
        <taxon>Pseudomonadota</taxon>
        <taxon>Alphaproteobacteria</taxon>
        <taxon>Rickettsiales</taxon>
        <taxon>Rickettsiaceae</taxon>
        <taxon>Rickettsieae</taxon>
        <taxon>Candidatus Trichorickettsia</taxon>
    </lineage>
</organism>
<gene>
    <name evidence="1" type="ORF">Trichorick_00069</name>
</gene>
<reference evidence="1 2" key="1">
    <citation type="submission" date="2022-10" db="EMBL/GenBank/DDBJ databases">
        <title>Host association and intracellularity evolved multiple times independently in the Rickettsiales.</title>
        <authorList>
            <person name="Castelli M."/>
            <person name="Nardi T."/>
            <person name="Gammuto L."/>
            <person name="Bellinzona G."/>
            <person name="Sabaneyeva E."/>
            <person name="Potekhin A."/>
            <person name="Serra V."/>
            <person name="Petroni G."/>
            <person name="Sassera D."/>
        </authorList>
    </citation>
    <scope>NUCLEOTIDE SEQUENCE [LARGE SCALE GENOMIC DNA]</scope>
    <source>
        <strain evidence="1 2">Kr 154-4</strain>
    </source>
</reference>
<proteinExistence type="predicted"/>
<keyword evidence="2" id="KW-1185">Reference proteome</keyword>
<accession>A0ABZ0UQ79</accession>
<protein>
    <submittedName>
        <fullName evidence="1">Uncharacterized protein</fullName>
    </submittedName>
</protein>
<dbReference type="Proteomes" id="UP001326613">
    <property type="component" value="Chromosome"/>
</dbReference>
<evidence type="ECO:0000313" key="2">
    <source>
        <dbReference type="Proteomes" id="UP001326613"/>
    </source>
</evidence>
<sequence length="62" mass="7426">MKSRIDEVTERAFCYALNFFRSNDRSVDNQRLCIQQIMDITGFDFDTKSKNTKPCLIFIYDY</sequence>
<dbReference type="EMBL" id="CP112932">
    <property type="protein sequence ID" value="WPY00197.1"/>
    <property type="molecule type" value="Genomic_DNA"/>
</dbReference>
<evidence type="ECO:0000313" key="1">
    <source>
        <dbReference type="EMBL" id="WPY00197.1"/>
    </source>
</evidence>